<comment type="caution">
    <text evidence="2">The sequence shown here is derived from an EMBL/GenBank/DDBJ whole genome shotgun (WGS) entry which is preliminary data.</text>
</comment>
<reference evidence="2 3" key="1">
    <citation type="submission" date="2019-06" db="EMBL/GenBank/DDBJ databases">
        <title>Sequencing the genomes of 1000 actinobacteria strains.</title>
        <authorList>
            <person name="Klenk H.-P."/>
        </authorList>
    </citation>
    <scope>NUCLEOTIDE SEQUENCE [LARGE SCALE GENOMIC DNA]</scope>
    <source>
        <strain evidence="2 3">DSM 19828</strain>
    </source>
</reference>
<feature type="transmembrane region" description="Helical" evidence="1">
    <location>
        <begin position="28"/>
        <end position="46"/>
    </location>
</feature>
<accession>A0A542EF07</accession>
<feature type="transmembrane region" description="Helical" evidence="1">
    <location>
        <begin position="52"/>
        <end position="73"/>
    </location>
</feature>
<feature type="transmembrane region" description="Helical" evidence="1">
    <location>
        <begin position="118"/>
        <end position="137"/>
    </location>
</feature>
<dbReference type="EMBL" id="VFMO01000001">
    <property type="protein sequence ID" value="TQJ13913.1"/>
    <property type="molecule type" value="Genomic_DNA"/>
</dbReference>
<protein>
    <recommendedName>
        <fullName evidence="4">ATP synthase protein I</fullName>
    </recommendedName>
</protein>
<name>A0A542EF07_9MICO</name>
<dbReference type="Proteomes" id="UP000320806">
    <property type="component" value="Unassembled WGS sequence"/>
</dbReference>
<proteinExistence type="predicted"/>
<dbReference type="OrthoDB" id="9971208at2"/>
<evidence type="ECO:0000313" key="2">
    <source>
        <dbReference type="EMBL" id="TQJ13913.1"/>
    </source>
</evidence>
<sequence length="154" mass="15877">MTAKRVRAATSSPASADRSAVPMMFRGGVLAAAALLPVAAVVGYLARGVEGLLGASAGVAVSALIFLMGYVGIRWVLESLHPNSSMAGALGIYCLQVSLMFPALLFLTNVPALDSRSVALGALVAALVWLGGQLWGFMRSRTPMFDVALPGASR</sequence>
<organism evidence="2 3">
    <name type="scientific">Yimella lutea</name>
    <dbReference type="NCBI Taxonomy" id="587872"/>
    <lineage>
        <taxon>Bacteria</taxon>
        <taxon>Bacillati</taxon>
        <taxon>Actinomycetota</taxon>
        <taxon>Actinomycetes</taxon>
        <taxon>Micrococcales</taxon>
        <taxon>Dermacoccaceae</taxon>
        <taxon>Yimella</taxon>
    </lineage>
</organism>
<evidence type="ECO:0008006" key="4">
    <source>
        <dbReference type="Google" id="ProtNLM"/>
    </source>
</evidence>
<dbReference type="RefSeq" id="WP_141927873.1">
    <property type="nucleotide sequence ID" value="NZ_BAABCI010000002.1"/>
</dbReference>
<evidence type="ECO:0000256" key="1">
    <source>
        <dbReference type="SAM" id="Phobius"/>
    </source>
</evidence>
<gene>
    <name evidence="2" type="ORF">FB459_1350</name>
</gene>
<keyword evidence="1" id="KW-0472">Membrane</keyword>
<keyword evidence="3" id="KW-1185">Reference proteome</keyword>
<keyword evidence="1" id="KW-0812">Transmembrane</keyword>
<feature type="transmembrane region" description="Helical" evidence="1">
    <location>
        <begin position="85"/>
        <end position="106"/>
    </location>
</feature>
<keyword evidence="1" id="KW-1133">Transmembrane helix</keyword>
<evidence type="ECO:0000313" key="3">
    <source>
        <dbReference type="Proteomes" id="UP000320806"/>
    </source>
</evidence>
<dbReference type="AlphaFoldDB" id="A0A542EF07"/>